<sequence length="139" mass="15102">MWHTVPRAGLGRVGCRGLPGCRAHPPGAWACCTEQAWALAPLTVPSRPSLCSGPRTGSGQQAPGLQDVLSLWSECDDEHSWSFLYAGPWASERATGWRLSHEVEGQSQGLQVTSCRHHTLLPWAVLGAPSWPWAQWPVA</sequence>
<accession>A0A2I3TCL6</accession>
<dbReference type="Ensembl" id="ENSPTRT00000073919.2">
    <property type="protein sequence ID" value="ENSPTRP00000086984.1"/>
    <property type="gene ID" value="ENSPTRG00000038652.2"/>
</dbReference>
<dbReference type="Proteomes" id="UP000002277">
    <property type="component" value="Chromosome 22"/>
</dbReference>
<reference evidence="1 2" key="2">
    <citation type="journal article" date="2005" name="Nature">
        <title>Initial sequence of the chimpanzee genome and comparison with the human genome.</title>
        <authorList>
            <consortium name="Chimpanzee sequencing and analysis consortium"/>
        </authorList>
    </citation>
    <scope>NUCLEOTIDE SEQUENCE [LARGE SCALE GENOMIC DNA]</scope>
</reference>
<dbReference type="GeneTree" id="ENSGT00550000076205"/>
<organism evidence="1 2">
    <name type="scientific">Pan troglodytes</name>
    <name type="common">Chimpanzee</name>
    <dbReference type="NCBI Taxonomy" id="9598"/>
    <lineage>
        <taxon>Eukaryota</taxon>
        <taxon>Metazoa</taxon>
        <taxon>Chordata</taxon>
        <taxon>Craniata</taxon>
        <taxon>Vertebrata</taxon>
        <taxon>Euteleostomi</taxon>
        <taxon>Mammalia</taxon>
        <taxon>Eutheria</taxon>
        <taxon>Euarchontoglires</taxon>
        <taxon>Primates</taxon>
        <taxon>Haplorrhini</taxon>
        <taxon>Catarrhini</taxon>
        <taxon>Hominidae</taxon>
        <taxon>Pan</taxon>
    </lineage>
</organism>
<keyword evidence="2" id="KW-1185">Reference proteome</keyword>
<protein>
    <submittedName>
        <fullName evidence="1">Uncharacterized protein</fullName>
    </submittedName>
</protein>
<dbReference type="InParanoid" id="A0A2I3TCL6"/>
<reference evidence="1" key="3">
    <citation type="submission" date="2025-08" db="UniProtKB">
        <authorList>
            <consortium name="Ensembl"/>
        </authorList>
    </citation>
    <scope>IDENTIFICATION</scope>
</reference>
<reference evidence="1" key="4">
    <citation type="submission" date="2025-09" db="UniProtKB">
        <authorList>
            <consortium name="Ensembl"/>
        </authorList>
    </citation>
    <scope>IDENTIFICATION</scope>
</reference>
<evidence type="ECO:0000313" key="2">
    <source>
        <dbReference type="Proteomes" id="UP000002277"/>
    </source>
</evidence>
<dbReference type="AlphaFoldDB" id="A0A2I3TCL6"/>
<evidence type="ECO:0000313" key="1">
    <source>
        <dbReference type="Ensembl" id="ENSPTRP00000086984.1"/>
    </source>
</evidence>
<dbReference type="OMA" id="GAWAYCT"/>
<proteinExistence type="predicted"/>
<reference evidence="1 2" key="1">
    <citation type="journal article" date="2004" name="Nature">
        <title>DNA sequence and comparative analysis of chimpanzee chromosome 22.</title>
        <authorList>
            <person name="Watanabe H."/>
            <person name="Fujiyama A."/>
            <person name="Hattori M."/>
            <person name="Taylor T.D."/>
            <person name="Toyoda A."/>
            <person name="Kuroki Y."/>
            <person name="Noguchi H."/>
            <person name="BenKahla A."/>
            <person name="Lehrach H."/>
            <person name="Sudbrak R."/>
            <person name="Kube M."/>
            <person name="Taenzer S."/>
            <person name="Galgoczy P."/>
            <person name="Platzer M."/>
            <person name="Scharfe M."/>
            <person name="Nordsiek G."/>
            <person name="Bloecker H."/>
            <person name="Hellmann I."/>
            <person name="Khaitovich P."/>
            <person name="Paabo S."/>
            <person name="Reinhardt R."/>
            <person name="Zheng H.-J."/>
            <person name="Zhang X.-L."/>
            <person name="Zhu G.-F."/>
            <person name="Wang B.-F."/>
            <person name="Fu G."/>
            <person name="Ren S.-X."/>
            <person name="Zhao G.-P."/>
            <person name="Chen Z."/>
            <person name="Lee Y.-S."/>
            <person name="Cheong J.-E."/>
            <person name="Choi S.-H."/>
            <person name="Wu K.-M."/>
            <person name="Liu T.-T."/>
            <person name="Hsiao K.-J."/>
            <person name="Tsai S.-F."/>
            <person name="Kim C.-G."/>
            <person name="Oota S."/>
            <person name="Kitano T."/>
            <person name="Kohara Y."/>
            <person name="Saitou N."/>
            <person name="Park H.-S."/>
            <person name="Wang S.-Y."/>
            <person name="Yaspo M.-L."/>
            <person name="Sakaki Y."/>
        </authorList>
    </citation>
    <scope>NUCLEOTIDE SEQUENCE [LARGE SCALE GENOMIC DNA]</scope>
</reference>
<dbReference type="EMBL" id="AACZ04061734">
    <property type="status" value="NOT_ANNOTATED_CDS"/>
    <property type="molecule type" value="Genomic_DNA"/>
</dbReference>
<dbReference type="Bgee" id="ENSPTRG00000038652">
    <property type="expression patterns" value="Expressed in pituitary gland and 3 other cell types or tissues"/>
</dbReference>
<name>A0A2I3TCL6_PANTR</name>